<evidence type="ECO:0000256" key="1">
    <source>
        <dbReference type="SAM" id="Phobius"/>
    </source>
</evidence>
<proteinExistence type="predicted"/>
<keyword evidence="1" id="KW-0812">Transmembrane</keyword>
<keyword evidence="4" id="KW-0808">Transferase</keyword>
<accession>A0A0G0PJ67</accession>
<evidence type="ECO:0000313" key="5">
    <source>
        <dbReference type="Proteomes" id="UP000034325"/>
    </source>
</evidence>
<name>A0A0G0PJ67_9BACT</name>
<feature type="transmembrane region" description="Helical" evidence="1">
    <location>
        <begin position="104"/>
        <end position="122"/>
    </location>
</feature>
<dbReference type="InterPro" id="IPR001296">
    <property type="entry name" value="Glyco_trans_1"/>
</dbReference>
<dbReference type="CDD" id="cd03801">
    <property type="entry name" value="GT4_PimA-like"/>
    <property type="match status" value="1"/>
</dbReference>
<protein>
    <submittedName>
        <fullName evidence="4">Glycosyltransferase</fullName>
    </submittedName>
</protein>
<evidence type="ECO:0000313" key="4">
    <source>
        <dbReference type="EMBL" id="KKQ98114.1"/>
    </source>
</evidence>
<dbReference type="Proteomes" id="UP000034325">
    <property type="component" value="Unassembled WGS sequence"/>
</dbReference>
<gene>
    <name evidence="4" type="ORF">UT23_C0005G0037</name>
</gene>
<keyword evidence="1" id="KW-0472">Membrane</keyword>
<dbReference type="InterPro" id="IPR050194">
    <property type="entry name" value="Glycosyltransferase_grp1"/>
</dbReference>
<dbReference type="SUPFAM" id="SSF53756">
    <property type="entry name" value="UDP-Glycosyltransferase/glycogen phosphorylase"/>
    <property type="match status" value="1"/>
</dbReference>
<dbReference type="EMBL" id="LBWA01000005">
    <property type="protein sequence ID" value="KKQ98114.1"/>
    <property type="molecule type" value="Genomic_DNA"/>
</dbReference>
<dbReference type="InterPro" id="IPR028098">
    <property type="entry name" value="Glyco_trans_4-like_N"/>
</dbReference>
<feature type="domain" description="Glycosyl transferase family 1" evidence="2">
    <location>
        <begin position="198"/>
        <end position="365"/>
    </location>
</feature>
<feature type="domain" description="Glycosyltransferase subfamily 4-like N-terminal" evidence="3">
    <location>
        <begin position="14"/>
        <end position="187"/>
    </location>
</feature>
<sequence length="385" mass="43813">MKILQLTAHYQPNVGGVETHLNDLVSILTKKDNDVFVLTYKPLTAKISAKISEKNDKLEVLRIPWVTGFFYKFIRTPLLEFLYLVPGLFLVTPAVLLIKRPEVIHSHGLVAGFVAVFWGKIFKVRVIATTHSIYHFPEKGLYHNFAKWIFSNSDAILTLSKQSKREIMELGVEEKKITVFTYWIDLKKFQITNSKLQQKKNFGWEDKFIVLYVGRLVVEKGVLQLLEAVKIWDKQSLAKGNFGRNIHLVVCGVGPLEEKVRESVDSGLNVMYLGNVEQEELPRIYNAADVTIVPSIHEEGFGRVILESLACGTPVIGSNRGAIPEAMDETVGKLIKVTPQNIRKEVENFYKNPDELKKLSKNARKFAEKNYSDKNIKMITSSYID</sequence>
<dbReference type="PANTHER" id="PTHR45947">
    <property type="entry name" value="SULFOQUINOVOSYL TRANSFERASE SQD2"/>
    <property type="match status" value="1"/>
</dbReference>
<comment type="caution">
    <text evidence="4">The sequence shown here is derived from an EMBL/GenBank/DDBJ whole genome shotgun (WGS) entry which is preliminary data.</text>
</comment>
<dbReference type="GO" id="GO:0016757">
    <property type="term" value="F:glycosyltransferase activity"/>
    <property type="evidence" value="ECO:0007669"/>
    <property type="project" value="InterPro"/>
</dbReference>
<organism evidence="4 5">
    <name type="scientific">Candidatus Woesebacteria bacterium GW2011_GWA1_39_12</name>
    <dbReference type="NCBI Taxonomy" id="1618549"/>
    <lineage>
        <taxon>Bacteria</taxon>
        <taxon>Candidatus Woeseibacteriota</taxon>
    </lineage>
</organism>
<dbReference type="PANTHER" id="PTHR45947:SF3">
    <property type="entry name" value="SULFOQUINOVOSYL TRANSFERASE SQD2"/>
    <property type="match status" value="1"/>
</dbReference>
<dbReference type="Gene3D" id="3.40.50.2000">
    <property type="entry name" value="Glycogen Phosphorylase B"/>
    <property type="match status" value="2"/>
</dbReference>
<evidence type="ECO:0000259" key="2">
    <source>
        <dbReference type="Pfam" id="PF00534"/>
    </source>
</evidence>
<feature type="transmembrane region" description="Helical" evidence="1">
    <location>
        <begin position="81"/>
        <end position="98"/>
    </location>
</feature>
<dbReference type="Pfam" id="PF13439">
    <property type="entry name" value="Glyco_transf_4"/>
    <property type="match status" value="1"/>
</dbReference>
<reference evidence="4 5" key="1">
    <citation type="journal article" date="2015" name="Nature">
        <title>rRNA introns, odd ribosomes, and small enigmatic genomes across a large radiation of phyla.</title>
        <authorList>
            <person name="Brown C.T."/>
            <person name="Hug L.A."/>
            <person name="Thomas B.C."/>
            <person name="Sharon I."/>
            <person name="Castelle C.J."/>
            <person name="Singh A."/>
            <person name="Wilkins M.J."/>
            <person name="Williams K.H."/>
            <person name="Banfield J.F."/>
        </authorList>
    </citation>
    <scope>NUCLEOTIDE SEQUENCE [LARGE SCALE GENOMIC DNA]</scope>
</reference>
<keyword evidence="1" id="KW-1133">Transmembrane helix</keyword>
<dbReference type="AlphaFoldDB" id="A0A0G0PJ67"/>
<dbReference type="Pfam" id="PF00534">
    <property type="entry name" value="Glycos_transf_1"/>
    <property type="match status" value="1"/>
</dbReference>
<evidence type="ECO:0000259" key="3">
    <source>
        <dbReference type="Pfam" id="PF13439"/>
    </source>
</evidence>